<dbReference type="AlphaFoldDB" id="A0A0F9C7Q8"/>
<name>A0A0F9C7Q8_9ZZZZ</name>
<sequence>MMRKFDIKVVPNGERDVVFMDGLEQEVIDYTNQHGNQTCATLAQLKFWDDEPATVNGRLYTGEVAKYINKCIKKARSMQDEQDRVREGHTQK</sequence>
<comment type="caution">
    <text evidence="1">The sequence shown here is derived from an EMBL/GenBank/DDBJ whole genome shotgun (WGS) entry which is preliminary data.</text>
</comment>
<evidence type="ECO:0000313" key="1">
    <source>
        <dbReference type="EMBL" id="KKK98394.1"/>
    </source>
</evidence>
<proteinExistence type="predicted"/>
<accession>A0A0F9C7Q8</accession>
<gene>
    <name evidence="1" type="ORF">LCGC14_2643200</name>
</gene>
<dbReference type="EMBL" id="LAZR01045636">
    <property type="protein sequence ID" value="KKK98394.1"/>
    <property type="molecule type" value="Genomic_DNA"/>
</dbReference>
<reference evidence="1" key="1">
    <citation type="journal article" date="2015" name="Nature">
        <title>Complex archaea that bridge the gap between prokaryotes and eukaryotes.</title>
        <authorList>
            <person name="Spang A."/>
            <person name="Saw J.H."/>
            <person name="Jorgensen S.L."/>
            <person name="Zaremba-Niedzwiedzka K."/>
            <person name="Martijn J."/>
            <person name="Lind A.E."/>
            <person name="van Eijk R."/>
            <person name="Schleper C."/>
            <person name="Guy L."/>
            <person name="Ettema T.J."/>
        </authorList>
    </citation>
    <scope>NUCLEOTIDE SEQUENCE</scope>
</reference>
<protein>
    <submittedName>
        <fullName evidence="1">Uncharacterized protein</fullName>
    </submittedName>
</protein>
<organism evidence="1">
    <name type="scientific">marine sediment metagenome</name>
    <dbReference type="NCBI Taxonomy" id="412755"/>
    <lineage>
        <taxon>unclassified sequences</taxon>
        <taxon>metagenomes</taxon>
        <taxon>ecological metagenomes</taxon>
    </lineage>
</organism>